<feature type="domain" description="Pyrroloquinoline quinone-dependent pyranose dehydrogenase beta-propeller" evidence="1">
    <location>
        <begin position="41"/>
        <end position="374"/>
    </location>
</feature>
<reference evidence="2 3" key="1">
    <citation type="journal article" date="2015" name="Genome Announc.">
        <title>Complete Genome Sequence of Cupriavidus basilensis 4G11, Isolated from the Oak Ridge Field Research Center Site.</title>
        <authorList>
            <person name="Ray J."/>
            <person name="Waters R.J."/>
            <person name="Skerker J.M."/>
            <person name="Kuehl J.V."/>
            <person name="Price M.N."/>
            <person name="Huang J."/>
            <person name="Chakraborty R."/>
            <person name="Arkin A.P."/>
            <person name="Deutschbauer A."/>
        </authorList>
    </citation>
    <scope>NUCLEOTIDE SEQUENCE [LARGE SCALE GENOMIC DNA]</scope>
    <source>
        <strain evidence="2">4G11</strain>
    </source>
</reference>
<dbReference type="AlphaFoldDB" id="A0A0C4YCH3"/>
<keyword evidence="3" id="KW-1185">Reference proteome</keyword>
<name>A0A0C4YCH3_9BURK</name>
<sequence>MRFHPHIRSFRPLLASTFLAFVAATWLGPNANAALPLDQIQLPPGFRIELLSAEVPEARGMTLSPEGTLFIGTRGEGRVYAIRNPLAPAPKVRVVATGLTMPVGVAFRNGALYASSTSQIVRLDDIDARLDNPPKPVVVSDRFPSETHHGWKFIAFGPDGYLYVPVGAPCNICAPDENRYANIMKMKPDGTDLQVVTKGVRNSVGFDWHPATRQLWFTDNGRDMLGDDVPDDELNRVTRAGQHFGYPYCHAGNVADPEFGKQRACSEFEPPAAKLGAHVAALGMRFYTGTQFPAEYRNSIFIAEHGSWNRTKPVGYRVVRVVLNERGQAVRQEVFAQGWLQGDKPWGRPADVQVAPDGSLLVSDDMAGAVYRIRYAP</sequence>
<dbReference type="PANTHER" id="PTHR33546:SF1">
    <property type="entry name" value="LARGE, MULTIFUNCTIONAL SECRETED PROTEIN"/>
    <property type="match status" value="1"/>
</dbReference>
<dbReference type="STRING" id="68895.RR42_m0955"/>
<dbReference type="Pfam" id="PF22807">
    <property type="entry name" value="TrAA12"/>
    <property type="match status" value="1"/>
</dbReference>
<dbReference type="InterPro" id="IPR011041">
    <property type="entry name" value="Quinoprot_gluc/sorb_DH_b-prop"/>
</dbReference>
<proteinExistence type="predicted"/>
<organism evidence="2 3">
    <name type="scientific">Cupriavidus basilensis</name>
    <dbReference type="NCBI Taxonomy" id="68895"/>
    <lineage>
        <taxon>Bacteria</taxon>
        <taxon>Pseudomonadati</taxon>
        <taxon>Pseudomonadota</taxon>
        <taxon>Betaproteobacteria</taxon>
        <taxon>Burkholderiales</taxon>
        <taxon>Burkholderiaceae</taxon>
        <taxon>Cupriavidus</taxon>
    </lineage>
</organism>
<dbReference type="Proteomes" id="UP000031843">
    <property type="component" value="Chromosome main"/>
</dbReference>
<dbReference type="SUPFAM" id="SSF50952">
    <property type="entry name" value="Soluble quinoprotein glucose dehydrogenase"/>
    <property type="match status" value="1"/>
</dbReference>
<dbReference type="KEGG" id="cbw:RR42_m0955"/>
<evidence type="ECO:0000259" key="1">
    <source>
        <dbReference type="Pfam" id="PF22807"/>
    </source>
</evidence>
<evidence type="ECO:0000313" key="3">
    <source>
        <dbReference type="Proteomes" id="UP000031843"/>
    </source>
</evidence>
<dbReference type="InterPro" id="IPR054539">
    <property type="entry name" value="Beta-prop_PDH"/>
</dbReference>
<dbReference type="PANTHER" id="PTHR33546">
    <property type="entry name" value="LARGE, MULTIFUNCTIONAL SECRETED PROTEIN-RELATED"/>
    <property type="match status" value="1"/>
</dbReference>
<dbReference type="Gene3D" id="2.120.10.30">
    <property type="entry name" value="TolB, C-terminal domain"/>
    <property type="match status" value="1"/>
</dbReference>
<dbReference type="RefSeq" id="WP_043344521.1">
    <property type="nucleotide sequence ID" value="NZ_CP010536.1"/>
</dbReference>
<dbReference type="OrthoDB" id="9770043at2"/>
<accession>A0A0C4YCH3</accession>
<gene>
    <name evidence="2" type="ORF">RR42_m0955</name>
</gene>
<dbReference type="EMBL" id="CP010536">
    <property type="protein sequence ID" value="AJG18366.1"/>
    <property type="molecule type" value="Genomic_DNA"/>
</dbReference>
<evidence type="ECO:0000313" key="2">
    <source>
        <dbReference type="EMBL" id="AJG18366.1"/>
    </source>
</evidence>
<dbReference type="InterPro" id="IPR011042">
    <property type="entry name" value="6-blade_b-propeller_TolB-like"/>
</dbReference>
<protein>
    <submittedName>
        <fullName evidence="2">Glucose/sorbosone dehydrogenase</fullName>
    </submittedName>
</protein>